<keyword evidence="4" id="KW-0808">Transferase</keyword>
<evidence type="ECO:0000256" key="2">
    <source>
        <dbReference type="ARBA" id="ARBA00002788"/>
    </source>
</evidence>
<evidence type="ECO:0000313" key="8">
    <source>
        <dbReference type="Proteomes" id="UP000297014"/>
    </source>
</evidence>
<keyword evidence="7" id="KW-0418">Kinase</keyword>
<dbReference type="GO" id="GO:0016020">
    <property type="term" value="C:membrane"/>
    <property type="evidence" value="ECO:0007669"/>
    <property type="project" value="InterPro"/>
</dbReference>
<evidence type="ECO:0000259" key="6">
    <source>
        <dbReference type="PROSITE" id="PS51096"/>
    </source>
</evidence>
<dbReference type="PROSITE" id="PS51096">
    <property type="entry name" value="PTS_EIIA_TYPE_4"/>
    <property type="match status" value="1"/>
</dbReference>
<protein>
    <recommendedName>
        <fullName evidence="3">phosphoenolpyruvate--glycerone phosphotransferase</fullName>
        <ecNumber evidence="3">2.7.1.121</ecNumber>
    </recommendedName>
</protein>
<comment type="subunit">
    <text evidence="5">Homodimer. The dihydroxyacetone kinase complex is composed of a homodimer of DhaM, a homodimer of DhaK and the subunit DhaL.</text>
</comment>
<dbReference type="NCBIfam" id="TIGR02364">
    <property type="entry name" value="dha_pts"/>
    <property type="match status" value="1"/>
</dbReference>
<dbReference type="EMBL" id="JALP01000259">
    <property type="protein sequence ID" value="THG89134.1"/>
    <property type="molecule type" value="Genomic_DNA"/>
</dbReference>
<feature type="domain" description="PTS EIIA type-4" evidence="6">
    <location>
        <begin position="1"/>
        <end position="124"/>
    </location>
</feature>
<organism evidence="7 8">
    <name type="scientific">Alkalihalobacillus alcalophilus ATCC 27647 = CGMCC 1.3604</name>
    <dbReference type="NCBI Taxonomy" id="1218173"/>
    <lineage>
        <taxon>Bacteria</taxon>
        <taxon>Bacillati</taxon>
        <taxon>Bacillota</taxon>
        <taxon>Bacilli</taxon>
        <taxon>Bacillales</taxon>
        <taxon>Bacillaceae</taxon>
        <taxon>Alkalihalobacillus</taxon>
    </lineage>
</organism>
<evidence type="ECO:0000256" key="3">
    <source>
        <dbReference type="ARBA" id="ARBA00012095"/>
    </source>
</evidence>
<evidence type="ECO:0000256" key="5">
    <source>
        <dbReference type="ARBA" id="ARBA00046577"/>
    </source>
</evidence>
<dbReference type="InterPro" id="IPR039643">
    <property type="entry name" value="DhaM"/>
</dbReference>
<comment type="catalytic activity">
    <reaction evidence="1">
        <text>dihydroxyacetone + phosphoenolpyruvate = dihydroxyacetone phosphate + pyruvate</text>
        <dbReference type="Rhea" id="RHEA:18381"/>
        <dbReference type="ChEBI" id="CHEBI:15361"/>
        <dbReference type="ChEBI" id="CHEBI:16016"/>
        <dbReference type="ChEBI" id="CHEBI:57642"/>
        <dbReference type="ChEBI" id="CHEBI:58702"/>
        <dbReference type="EC" id="2.7.1.121"/>
    </reaction>
</comment>
<dbReference type="EC" id="2.7.1.121" evidence="3"/>
<accession>A0A4S4JVK1</accession>
<dbReference type="Proteomes" id="UP000297014">
    <property type="component" value="Unassembled WGS sequence"/>
</dbReference>
<dbReference type="SUPFAM" id="SSF53062">
    <property type="entry name" value="PTS system fructose IIA component-like"/>
    <property type="match status" value="1"/>
</dbReference>
<proteinExistence type="predicted"/>
<reference evidence="7 8" key="1">
    <citation type="submission" date="2014-01" db="EMBL/GenBank/DDBJ databases">
        <title>Draft genome sequencing of Bacillus alcalophilus CGMCC 1.3604.</title>
        <authorList>
            <person name="Yang J."/>
            <person name="Diao L."/>
            <person name="Yang S."/>
        </authorList>
    </citation>
    <scope>NUCLEOTIDE SEQUENCE [LARGE SCALE GENOMIC DNA]</scope>
    <source>
        <strain evidence="7 8">CGMCC 1.3604</strain>
    </source>
</reference>
<name>A0A4S4JVK1_ALKAL</name>
<dbReference type="GO" id="GO:0019563">
    <property type="term" value="P:glycerol catabolic process"/>
    <property type="evidence" value="ECO:0007669"/>
    <property type="project" value="InterPro"/>
</dbReference>
<dbReference type="AlphaFoldDB" id="A0A4S4JVK1"/>
<evidence type="ECO:0000313" key="7">
    <source>
        <dbReference type="EMBL" id="THG89134.1"/>
    </source>
</evidence>
<dbReference type="GO" id="GO:0047324">
    <property type="term" value="F:phosphoenolpyruvate-glycerone phosphotransferase activity"/>
    <property type="evidence" value="ECO:0007669"/>
    <property type="project" value="UniProtKB-EC"/>
</dbReference>
<dbReference type="PANTHER" id="PTHR38594:SF1">
    <property type="entry name" value="PEP-DEPENDENT DIHYDROXYACETONE KINASE, PHOSPHORYL DONOR SUBUNIT DHAM"/>
    <property type="match status" value="1"/>
</dbReference>
<evidence type="ECO:0000256" key="1">
    <source>
        <dbReference type="ARBA" id="ARBA00001113"/>
    </source>
</evidence>
<gene>
    <name evidence="7" type="ORF">AJ85_19385</name>
</gene>
<dbReference type="Pfam" id="PF03610">
    <property type="entry name" value="EIIA-man"/>
    <property type="match status" value="1"/>
</dbReference>
<dbReference type="InterPro" id="IPR036662">
    <property type="entry name" value="PTS_EIIA_man-typ_sf"/>
</dbReference>
<dbReference type="InterPro" id="IPR012844">
    <property type="entry name" value="DhaM_N"/>
</dbReference>
<dbReference type="InterPro" id="IPR004701">
    <property type="entry name" value="PTS_EIIA_man-typ"/>
</dbReference>
<comment type="function">
    <text evidence="2">Component of the dihydroxyacetone kinase complex, which is responsible for the phosphoenolpyruvate (PEP)-dependent phosphorylation of dihydroxyacetone. DhaM serves as the phosphoryl donor. Is phosphorylated by phosphoenolpyruvate in an EI- and HPr-dependent reaction, and a phosphorelay system on histidine residues finally leads to phosphoryl transfer to DhaL and dihydroxyacetone.</text>
</comment>
<sequence length="124" mass="12905">MSHSYHIVKGLQALMTEMQPDVKIAIAGGEPGGGIGTNALDIKKAIESVYTEKGVVILFDLGSALMNSEMAIELLDDASNVCIADAPILEGGYAAVVEAGFGSEVEEVKEAAQMVRGIPKIPTS</sequence>
<dbReference type="PANTHER" id="PTHR38594">
    <property type="entry name" value="PEP-DEPENDENT DIHYDROXYACETONE KINASE, PHOSPHORYL DONOR SUBUNIT DHAM"/>
    <property type="match status" value="1"/>
</dbReference>
<dbReference type="Gene3D" id="3.40.50.510">
    <property type="entry name" value="Phosphotransferase system, mannose-type IIA component"/>
    <property type="match status" value="1"/>
</dbReference>
<comment type="caution">
    <text evidence="7">The sequence shown here is derived from an EMBL/GenBank/DDBJ whole genome shotgun (WGS) entry which is preliminary data.</text>
</comment>
<evidence type="ECO:0000256" key="4">
    <source>
        <dbReference type="ARBA" id="ARBA00022679"/>
    </source>
</evidence>
<dbReference type="GO" id="GO:0009401">
    <property type="term" value="P:phosphoenolpyruvate-dependent sugar phosphotransferase system"/>
    <property type="evidence" value="ECO:0007669"/>
    <property type="project" value="InterPro"/>
</dbReference>